<evidence type="ECO:0000313" key="2">
    <source>
        <dbReference type="EMBL" id="MEQ2218359.1"/>
    </source>
</evidence>
<protein>
    <submittedName>
        <fullName evidence="2">Uncharacterized protein</fullName>
    </submittedName>
</protein>
<keyword evidence="3" id="KW-1185">Reference proteome</keyword>
<dbReference type="Proteomes" id="UP001434883">
    <property type="component" value="Unassembled WGS sequence"/>
</dbReference>
<evidence type="ECO:0000313" key="3">
    <source>
        <dbReference type="Proteomes" id="UP001434883"/>
    </source>
</evidence>
<gene>
    <name evidence="2" type="ORF">XENOCAPTIV_002088</name>
</gene>
<comment type="caution">
    <text evidence="2">The sequence shown here is derived from an EMBL/GenBank/DDBJ whole genome shotgun (WGS) entry which is preliminary data.</text>
</comment>
<accession>A0ABV0SCT8</accession>
<name>A0ABV0SCT8_9TELE</name>
<proteinExistence type="predicted"/>
<feature type="region of interest" description="Disordered" evidence="1">
    <location>
        <begin position="48"/>
        <end position="99"/>
    </location>
</feature>
<feature type="non-terminal residue" evidence="2">
    <location>
        <position position="1"/>
    </location>
</feature>
<reference evidence="2 3" key="1">
    <citation type="submission" date="2021-06" db="EMBL/GenBank/DDBJ databases">
        <authorList>
            <person name="Palmer J.M."/>
        </authorList>
    </citation>
    <scope>NUCLEOTIDE SEQUENCE [LARGE SCALE GENOMIC DNA]</scope>
    <source>
        <strain evidence="2 3">XC_2019</strain>
        <tissue evidence="2">Muscle</tissue>
    </source>
</reference>
<evidence type="ECO:0000256" key="1">
    <source>
        <dbReference type="SAM" id="MobiDB-lite"/>
    </source>
</evidence>
<organism evidence="2 3">
    <name type="scientific">Xenoophorus captivus</name>
    <dbReference type="NCBI Taxonomy" id="1517983"/>
    <lineage>
        <taxon>Eukaryota</taxon>
        <taxon>Metazoa</taxon>
        <taxon>Chordata</taxon>
        <taxon>Craniata</taxon>
        <taxon>Vertebrata</taxon>
        <taxon>Euteleostomi</taxon>
        <taxon>Actinopterygii</taxon>
        <taxon>Neopterygii</taxon>
        <taxon>Teleostei</taxon>
        <taxon>Neoteleostei</taxon>
        <taxon>Acanthomorphata</taxon>
        <taxon>Ovalentaria</taxon>
        <taxon>Atherinomorphae</taxon>
        <taxon>Cyprinodontiformes</taxon>
        <taxon>Goodeidae</taxon>
        <taxon>Xenoophorus</taxon>
    </lineage>
</organism>
<sequence>RLLFLCKSTGHSCLCLSVDGKVLDLILFAFRCEYKLFIVNVLLDEEEGVANDSDSSPPQSRGRGRFEKSRAKMASRGQSEETRSTSSSQAADEESSSHVNALSGIHFNRLFWCA</sequence>
<dbReference type="EMBL" id="JAHRIN010076827">
    <property type="protein sequence ID" value="MEQ2218359.1"/>
    <property type="molecule type" value="Genomic_DNA"/>
</dbReference>